<sequence>MYPKNPKSTQIHYHLWRTPNLFNGSGIQSELQPEMLFEVDVAGGIDKFHNNERFSISFLEKKQESLFERLIDGKLSFGPSEMLEDGITGDYFYYHFSSCEETPGYLAFSCSL</sequence>
<evidence type="ECO:0000313" key="1">
    <source>
        <dbReference type="EMBL" id="KAL2495462.1"/>
    </source>
</evidence>
<reference evidence="2" key="1">
    <citation type="submission" date="2024-07" db="EMBL/GenBank/DDBJ databases">
        <title>Two chromosome-level genome assemblies of Korean endemic species Abeliophyllum distichum and Forsythia ovata (Oleaceae).</title>
        <authorList>
            <person name="Jang H."/>
        </authorList>
    </citation>
    <scope>NUCLEOTIDE SEQUENCE [LARGE SCALE GENOMIC DNA]</scope>
</reference>
<name>A0ABD1S404_9LAMI</name>
<organism evidence="1 2">
    <name type="scientific">Forsythia ovata</name>
    <dbReference type="NCBI Taxonomy" id="205694"/>
    <lineage>
        <taxon>Eukaryota</taxon>
        <taxon>Viridiplantae</taxon>
        <taxon>Streptophyta</taxon>
        <taxon>Embryophyta</taxon>
        <taxon>Tracheophyta</taxon>
        <taxon>Spermatophyta</taxon>
        <taxon>Magnoliopsida</taxon>
        <taxon>eudicotyledons</taxon>
        <taxon>Gunneridae</taxon>
        <taxon>Pentapetalae</taxon>
        <taxon>asterids</taxon>
        <taxon>lamiids</taxon>
        <taxon>Lamiales</taxon>
        <taxon>Oleaceae</taxon>
        <taxon>Forsythieae</taxon>
        <taxon>Forsythia</taxon>
    </lineage>
</organism>
<proteinExistence type="predicted"/>
<comment type="caution">
    <text evidence="1">The sequence shown here is derived from an EMBL/GenBank/DDBJ whole genome shotgun (WGS) entry which is preliminary data.</text>
</comment>
<protein>
    <submittedName>
        <fullName evidence="1">Uncharacterized protein</fullName>
    </submittedName>
</protein>
<gene>
    <name evidence="1" type="ORF">Fot_39219</name>
</gene>
<accession>A0ABD1S404</accession>
<dbReference type="AlphaFoldDB" id="A0ABD1S404"/>
<evidence type="ECO:0000313" key="2">
    <source>
        <dbReference type="Proteomes" id="UP001604277"/>
    </source>
</evidence>
<keyword evidence="2" id="KW-1185">Reference proteome</keyword>
<dbReference type="EMBL" id="JBFOLJ010000011">
    <property type="protein sequence ID" value="KAL2495462.1"/>
    <property type="molecule type" value="Genomic_DNA"/>
</dbReference>
<dbReference type="Proteomes" id="UP001604277">
    <property type="component" value="Unassembled WGS sequence"/>
</dbReference>